<evidence type="ECO:0000313" key="2">
    <source>
        <dbReference type="EMBL" id="CAF1350916.1"/>
    </source>
</evidence>
<dbReference type="InterPro" id="IPR000477">
    <property type="entry name" value="RT_dom"/>
</dbReference>
<name>A0A8S2RGF4_9BILA</name>
<evidence type="ECO:0000259" key="1">
    <source>
        <dbReference type="PROSITE" id="PS50878"/>
    </source>
</evidence>
<dbReference type="PROSITE" id="PS50878">
    <property type="entry name" value="RT_POL"/>
    <property type="match status" value="1"/>
</dbReference>
<evidence type="ECO:0000313" key="4">
    <source>
        <dbReference type="Proteomes" id="UP000682733"/>
    </source>
</evidence>
<feature type="domain" description="Reverse transcriptase" evidence="1">
    <location>
        <begin position="164"/>
        <end position="457"/>
    </location>
</feature>
<dbReference type="PANTHER" id="PTHR33332">
    <property type="entry name" value="REVERSE TRANSCRIPTASE DOMAIN-CONTAINING PROTEIN"/>
    <property type="match status" value="1"/>
</dbReference>
<reference evidence="3" key="1">
    <citation type="submission" date="2021-02" db="EMBL/GenBank/DDBJ databases">
        <authorList>
            <person name="Nowell W R."/>
        </authorList>
    </citation>
    <scope>NUCLEOTIDE SEQUENCE</scope>
</reference>
<sequence>ENTNFKEIKNSCSKLLEDANRSGKNLNDTADEIVNEKLKNDKADKLEQTFSQRNLYKELNTRFQLNDEQIKELLTILKIKSHLLDIQNIEELVQMSINSNPLYYNSQAFVFLIEQVLLTNTCNEITLPCYCCIIKERKYQKVAEVLEKLVQIQNETSLLPFLIESIYHSLKYCDLSENCITLLENNLDHDDRLIRSISFKGLRRILSKTECTKSQRFQDWCDFTIENLSNAGRRIAKVKTYLDVLKVIVSLEFIDLRKMTMKNGQENLLDQVYLNISKHVTLNRSISTVIDFSKAFDRVPHDGLLLELESTGLSKQLLLWMESYLSNRKIVTVVEGSTSDELLISCGVPQGSVLGPLLFLIYINDLPNGLDSTTLLYADDVSLHREVSDIQRDFMIMNEDLAKAEDWSNKWKLDFNIKKCVSMFFTRSDTVTTLPTLKIKYQLIENVTEHKHLGLLFTTNPDWSCHIQSIVSDCSSVVGGMKYLSRLLSRQALTLIYNSYIPTQINYASVIYCGSTQKALEPLHTIQYNAALAASGAMRGSSYEKVCTELFCLV</sequence>
<accession>A0A8S2RGF4</accession>
<dbReference type="Pfam" id="PF00078">
    <property type="entry name" value="RVT_1"/>
    <property type="match status" value="1"/>
</dbReference>
<dbReference type="AlphaFoldDB" id="A0A8S2RGF4"/>
<proteinExistence type="predicted"/>
<dbReference type="EMBL" id="CAJOBA010044262">
    <property type="protein sequence ID" value="CAF4161446.1"/>
    <property type="molecule type" value="Genomic_DNA"/>
</dbReference>
<evidence type="ECO:0000313" key="3">
    <source>
        <dbReference type="EMBL" id="CAF4161446.1"/>
    </source>
</evidence>
<dbReference type="Proteomes" id="UP000677228">
    <property type="component" value="Unassembled WGS sequence"/>
</dbReference>
<dbReference type="Proteomes" id="UP000682733">
    <property type="component" value="Unassembled WGS sequence"/>
</dbReference>
<feature type="non-terminal residue" evidence="3">
    <location>
        <position position="554"/>
    </location>
</feature>
<dbReference type="EMBL" id="CAJNOK010022625">
    <property type="protein sequence ID" value="CAF1350916.1"/>
    <property type="molecule type" value="Genomic_DNA"/>
</dbReference>
<protein>
    <recommendedName>
        <fullName evidence="1">Reverse transcriptase domain-containing protein</fullName>
    </recommendedName>
</protein>
<gene>
    <name evidence="2" type="ORF">OVA965_LOCUS30793</name>
    <name evidence="3" type="ORF">TMI583_LOCUS31601</name>
</gene>
<organism evidence="3 4">
    <name type="scientific">Didymodactylos carnosus</name>
    <dbReference type="NCBI Taxonomy" id="1234261"/>
    <lineage>
        <taxon>Eukaryota</taxon>
        <taxon>Metazoa</taxon>
        <taxon>Spiralia</taxon>
        <taxon>Gnathifera</taxon>
        <taxon>Rotifera</taxon>
        <taxon>Eurotatoria</taxon>
        <taxon>Bdelloidea</taxon>
        <taxon>Philodinida</taxon>
        <taxon>Philodinidae</taxon>
        <taxon>Didymodactylos</taxon>
    </lineage>
</organism>
<comment type="caution">
    <text evidence="3">The sequence shown here is derived from an EMBL/GenBank/DDBJ whole genome shotgun (WGS) entry which is preliminary data.</text>
</comment>